<gene>
    <name evidence="1" type="ORF">ERS852476_02751</name>
</gene>
<accession>A0A174ERN1</accession>
<organism evidence="1 2">
    <name type="scientific">Blautia obeum</name>
    <dbReference type="NCBI Taxonomy" id="40520"/>
    <lineage>
        <taxon>Bacteria</taxon>
        <taxon>Bacillati</taxon>
        <taxon>Bacillota</taxon>
        <taxon>Clostridia</taxon>
        <taxon>Lachnospirales</taxon>
        <taxon>Lachnospiraceae</taxon>
        <taxon>Blautia</taxon>
    </lineage>
</organism>
<dbReference type="AlphaFoldDB" id="A0A174ERN1"/>
<reference evidence="1 2" key="1">
    <citation type="submission" date="2015-09" db="EMBL/GenBank/DDBJ databases">
        <authorList>
            <consortium name="Pathogen Informatics"/>
        </authorList>
    </citation>
    <scope>NUCLEOTIDE SEQUENCE [LARGE SCALE GENOMIC DNA]</scope>
    <source>
        <strain evidence="1 2">2789STDY5834861</strain>
    </source>
</reference>
<proteinExistence type="predicted"/>
<evidence type="ECO:0000313" key="1">
    <source>
        <dbReference type="EMBL" id="CUO40171.1"/>
    </source>
</evidence>
<evidence type="ECO:0000313" key="2">
    <source>
        <dbReference type="Proteomes" id="UP000095645"/>
    </source>
</evidence>
<dbReference type="EMBL" id="CYZP01000027">
    <property type="protein sequence ID" value="CUO40171.1"/>
    <property type="molecule type" value="Genomic_DNA"/>
</dbReference>
<dbReference type="Proteomes" id="UP000095645">
    <property type="component" value="Unassembled WGS sequence"/>
</dbReference>
<name>A0A174ERN1_9FIRM</name>
<dbReference type="RefSeq" id="WP_055058486.1">
    <property type="nucleotide sequence ID" value="NZ_CYZP01000027.1"/>
</dbReference>
<protein>
    <submittedName>
        <fullName evidence="1">Uncharacterized protein</fullName>
    </submittedName>
</protein>
<sequence length="90" mass="10371">MTKERVYVKVSSDFDSTGYMQPTSITWSDGRTFPIETVRDFRPAGTADNGYSGDCFTVLIQGQEKHLFFEHLDPRFNGRLGRWFVERAAQ</sequence>